<proteinExistence type="predicted"/>
<evidence type="ECO:0000313" key="2">
    <source>
        <dbReference type="EMBL" id="QRC99967.1"/>
    </source>
</evidence>
<dbReference type="EMBL" id="CP069032">
    <property type="protein sequence ID" value="QRC99967.1"/>
    <property type="molecule type" value="Genomic_DNA"/>
</dbReference>
<reference evidence="3" key="1">
    <citation type="journal article" date="2021" name="BMC Genomics">
        <title>Chromosome-level genome assembly and manually-curated proteome of model necrotroph Parastagonospora nodorum Sn15 reveals a genome-wide trove of candidate effector homologs, and redundancy of virulence-related functions within an accessory chromosome.</title>
        <authorList>
            <person name="Bertazzoni S."/>
            <person name="Jones D.A.B."/>
            <person name="Phan H.T."/>
            <person name="Tan K.-C."/>
            <person name="Hane J.K."/>
        </authorList>
    </citation>
    <scope>NUCLEOTIDE SEQUENCE [LARGE SCALE GENOMIC DNA]</scope>
    <source>
        <strain evidence="3">SN15 / ATCC MYA-4574 / FGSC 10173)</strain>
    </source>
</reference>
<organism evidence="2 3">
    <name type="scientific">Phaeosphaeria nodorum (strain SN15 / ATCC MYA-4574 / FGSC 10173)</name>
    <name type="common">Glume blotch fungus</name>
    <name type="synonym">Parastagonospora nodorum</name>
    <dbReference type="NCBI Taxonomy" id="321614"/>
    <lineage>
        <taxon>Eukaryota</taxon>
        <taxon>Fungi</taxon>
        <taxon>Dikarya</taxon>
        <taxon>Ascomycota</taxon>
        <taxon>Pezizomycotina</taxon>
        <taxon>Dothideomycetes</taxon>
        <taxon>Pleosporomycetidae</taxon>
        <taxon>Pleosporales</taxon>
        <taxon>Pleosporineae</taxon>
        <taxon>Phaeosphaeriaceae</taxon>
        <taxon>Parastagonospora</taxon>
    </lineage>
</organism>
<dbReference type="AlphaFoldDB" id="A0A7U2F7U4"/>
<evidence type="ECO:0000256" key="1">
    <source>
        <dbReference type="SAM" id="MobiDB-lite"/>
    </source>
</evidence>
<name>A0A7U2F7U4_PHANO</name>
<feature type="region of interest" description="Disordered" evidence="1">
    <location>
        <begin position="1"/>
        <end position="29"/>
    </location>
</feature>
<protein>
    <submittedName>
        <fullName evidence="2">Uncharacterized protein</fullName>
    </submittedName>
</protein>
<dbReference type="VEuPathDB" id="FungiDB:JI435_437760"/>
<gene>
    <name evidence="2" type="ORF">JI435_437760</name>
</gene>
<sequence>MPQQTNRMEARRTMLEAPTETPRILPPPAERRMSRVGCVRLYGKYSSRMHIRIHFSRALCGFETGARNFFFPDIFLALPYGNCNTIRNVRKEQPRSSTSYTAPLIGTSVSRASSRMVPHA</sequence>
<dbReference type="Proteomes" id="UP000663193">
    <property type="component" value="Chromosome 10"/>
</dbReference>
<accession>A0A7U2F7U4</accession>
<evidence type="ECO:0000313" key="3">
    <source>
        <dbReference type="Proteomes" id="UP000663193"/>
    </source>
</evidence>
<keyword evidence="3" id="KW-1185">Reference proteome</keyword>